<dbReference type="AlphaFoldDB" id="A0AAJ0GU86"/>
<dbReference type="RefSeq" id="XP_062721959.1">
    <property type="nucleotide sequence ID" value="XM_062869450.1"/>
</dbReference>
<dbReference type="SUPFAM" id="SSF53474">
    <property type="entry name" value="alpha/beta-Hydrolases"/>
    <property type="match status" value="1"/>
</dbReference>
<accession>A0AAJ0GU86</accession>
<feature type="domain" description="Carboxylesterase type B" evidence="4">
    <location>
        <begin position="38"/>
        <end position="519"/>
    </location>
</feature>
<proteinExistence type="inferred from homology"/>
<dbReference type="PROSITE" id="PS00122">
    <property type="entry name" value="CARBOXYLESTERASE_B_1"/>
    <property type="match status" value="1"/>
</dbReference>
<dbReference type="GeneID" id="87888279"/>
<reference evidence="5" key="2">
    <citation type="submission" date="2023-06" db="EMBL/GenBank/DDBJ databases">
        <authorList>
            <consortium name="Lawrence Berkeley National Laboratory"/>
            <person name="Mondo S.J."/>
            <person name="Hensen N."/>
            <person name="Bonometti L."/>
            <person name="Westerberg I."/>
            <person name="Brannstrom I.O."/>
            <person name="Guillou S."/>
            <person name="Cros-Aarteil S."/>
            <person name="Calhoun S."/>
            <person name="Haridas S."/>
            <person name="Kuo A."/>
            <person name="Pangilinan J."/>
            <person name="Riley R."/>
            <person name="Labutti K."/>
            <person name="Andreopoulos B."/>
            <person name="Lipzen A."/>
            <person name="Chen C."/>
            <person name="Yanf M."/>
            <person name="Daum C."/>
            <person name="Ng V."/>
            <person name="Clum A."/>
            <person name="Steindorff A."/>
            <person name="Ohm R."/>
            <person name="Martin F."/>
            <person name="Silar P."/>
            <person name="Natvig D."/>
            <person name="Lalanne C."/>
            <person name="Gautier V."/>
            <person name="Ament-Velasquez S.L."/>
            <person name="Kruys A."/>
            <person name="Hutchinson M.I."/>
            <person name="Powell A.J."/>
            <person name="Barry K."/>
            <person name="Miller A.N."/>
            <person name="Grigoriev I.V."/>
            <person name="Debuchy R."/>
            <person name="Gladieux P."/>
            <person name="Thoren M.H."/>
            <person name="Johannesson H."/>
        </authorList>
    </citation>
    <scope>NUCLEOTIDE SEQUENCE</scope>
    <source>
        <strain evidence="5">CBS 333.67</strain>
    </source>
</reference>
<dbReference type="InterPro" id="IPR029058">
    <property type="entry name" value="AB_hydrolase_fold"/>
</dbReference>
<gene>
    <name evidence="5" type="ORF">B0T15DRAFT_534604</name>
</gene>
<organism evidence="5 6">
    <name type="scientific">Chaetomium strumarium</name>
    <dbReference type="NCBI Taxonomy" id="1170767"/>
    <lineage>
        <taxon>Eukaryota</taxon>
        <taxon>Fungi</taxon>
        <taxon>Dikarya</taxon>
        <taxon>Ascomycota</taxon>
        <taxon>Pezizomycotina</taxon>
        <taxon>Sordariomycetes</taxon>
        <taxon>Sordariomycetidae</taxon>
        <taxon>Sordariales</taxon>
        <taxon>Chaetomiaceae</taxon>
        <taxon>Chaetomium</taxon>
    </lineage>
</organism>
<protein>
    <recommendedName>
        <fullName evidence="3">Carboxylic ester hydrolase</fullName>
        <ecNumber evidence="3">3.1.1.-</ecNumber>
    </recommendedName>
</protein>
<feature type="chain" id="PRO_5042315420" description="Carboxylic ester hydrolase" evidence="3">
    <location>
        <begin position="22"/>
        <end position="580"/>
    </location>
</feature>
<dbReference type="EC" id="3.1.1.-" evidence="3"/>
<evidence type="ECO:0000256" key="2">
    <source>
        <dbReference type="ARBA" id="ARBA00022801"/>
    </source>
</evidence>
<evidence type="ECO:0000259" key="4">
    <source>
        <dbReference type="Pfam" id="PF00135"/>
    </source>
</evidence>
<dbReference type="PANTHER" id="PTHR11559">
    <property type="entry name" value="CARBOXYLESTERASE"/>
    <property type="match status" value="1"/>
</dbReference>
<reference evidence="5" key="1">
    <citation type="journal article" date="2023" name="Mol. Phylogenet. Evol.">
        <title>Genome-scale phylogeny and comparative genomics of the fungal order Sordariales.</title>
        <authorList>
            <person name="Hensen N."/>
            <person name="Bonometti L."/>
            <person name="Westerberg I."/>
            <person name="Brannstrom I.O."/>
            <person name="Guillou S."/>
            <person name="Cros-Aarteil S."/>
            <person name="Calhoun S."/>
            <person name="Haridas S."/>
            <person name="Kuo A."/>
            <person name="Mondo S."/>
            <person name="Pangilinan J."/>
            <person name="Riley R."/>
            <person name="LaButti K."/>
            <person name="Andreopoulos B."/>
            <person name="Lipzen A."/>
            <person name="Chen C."/>
            <person name="Yan M."/>
            <person name="Daum C."/>
            <person name="Ng V."/>
            <person name="Clum A."/>
            <person name="Steindorff A."/>
            <person name="Ohm R.A."/>
            <person name="Martin F."/>
            <person name="Silar P."/>
            <person name="Natvig D.O."/>
            <person name="Lalanne C."/>
            <person name="Gautier V."/>
            <person name="Ament-Velasquez S.L."/>
            <person name="Kruys A."/>
            <person name="Hutchinson M.I."/>
            <person name="Powell A.J."/>
            <person name="Barry K."/>
            <person name="Miller A.N."/>
            <person name="Grigoriev I.V."/>
            <person name="Debuchy R."/>
            <person name="Gladieux P."/>
            <person name="Hiltunen Thoren M."/>
            <person name="Johannesson H."/>
        </authorList>
    </citation>
    <scope>NUCLEOTIDE SEQUENCE</scope>
    <source>
        <strain evidence="5">CBS 333.67</strain>
    </source>
</reference>
<dbReference type="EMBL" id="JAUDZG010000004">
    <property type="protein sequence ID" value="KAK3306179.1"/>
    <property type="molecule type" value="Genomic_DNA"/>
</dbReference>
<feature type="signal peptide" evidence="3">
    <location>
        <begin position="1"/>
        <end position="21"/>
    </location>
</feature>
<name>A0AAJ0GU86_9PEZI</name>
<evidence type="ECO:0000256" key="3">
    <source>
        <dbReference type="RuleBase" id="RU361235"/>
    </source>
</evidence>
<dbReference type="Proteomes" id="UP001273166">
    <property type="component" value="Unassembled WGS sequence"/>
</dbReference>
<dbReference type="InterPro" id="IPR002018">
    <property type="entry name" value="CarbesteraseB"/>
</dbReference>
<dbReference type="GO" id="GO:0016787">
    <property type="term" value="F:hydrolase activity"/>
    <property type="evidence" value="ECO:0007669"/>
    <property type="project" value="UniProtKB-KW"/>
</dbReference>
<dbReference type="Pfam" id="PF00135">
    <property type="entry name" value="COesterase"/>
    <property type="match status" value="1"/>
</dbReference>
<keyword evidence="2 3" id="KW-0378">Hydrolase</keyword>
<keyword evidence="3" id="KW-0732">Signal</keyword>
<evidence type="ECO:0000313" key="6">
    <source>
        <dbReference type="Proteomes" id="UP001273166"/>
    </source>
</evidence>
<sequence>MELLYLVSSALLCTGAATANAQVHVTDRRNGVTYDGLERNGIEVFLGIPYGEDTGGENRFKPPKRHVPHRGSTVNATAYGPSCPQQLGEWAPPISLGNITDISEDCLNLNLARPRETRATDRLPVMVYIHGGSFIAGDNHDPSILPDGMILESVRNGWPVVHVALNYRLGVFGFAQSEALKSEGSENAGLRDQRLGIEWVRDNIEHFGGDPHKITIFGQSSGGLAVGMQLMAYGASKPVPFQRAICQSQALEPGITGNFTIDAMQAVVDYVDCGDASGDLHSKETVACLRNLDMETLLNASLATFSSVISSNIGDIWLPVVDGDFLPAAPSILIRQGRFANVTTMIGWCQNDVTFFTDPTIETPEDTRKFISSYVPDLTSSNVDKLLSLYPVSDFVAEATSTLSSEFFRAARIFRDIIMTCQPIWYGQHIAKAGNDVYLYDWNQTILEPIIDEAAGRTGFGPVHTSEFAYIFGNLSHYNTSGQPFHPTPDDYRLAERGSRSWSTFAATGRPSLPGHDTFQGFKQAFPAGGHDVYIFGAGGPSEGLSAIDGARSKGPMRVQKLRERCAFINSPEVIEQLRY</sequence>
<comment type="similarity">
    <text evidence="1 3">Belongs to the type-B carboxylesterase/lipase family.</text>
</comment>
<evidence type="ECO:0000313" key="5">
    <source>
        <dbReference type="EMBL" id="KAK3306179.1"/>
    </source>
</evidence>
<dbReference type="InterPro" id="IPR050309">
    <property type="entry name" value="Type-B_Carboxylest/Lipase"/>
</dbReference>
<keyword evidence="6" id="KW-1185">Reference proteome</keyword>
<comment type="caution">
    <text evidence="5">The sequence shown here is derived from an EMBL/GenBank/DDBJ whole genome shotgun (WGS) entry which is preliminary data.</text>
</comment>
<dbReference type="Gene3D" id="3.40.50.1820">
    <property type="entry name" value="alpha/beta hydrolase"/>
    <property type="match status" value="1"/>
</dbReference>
<evidence type="ECO:0000256" key="1">
    <source>
        <dbReference type="ARBA" id="ARBA00005964"/>
    </source>
</evidence>
<dbReference type="InterPro" id="IPR019826">
    <property type="entry name" value="Carboxylesterase_B_AS"/>
</dbReference>